<feature type="transmembrane region" description="Helical" evidence="8">
    <location>
        <begin position="33"/>
        <end position="54"/>
    </location>
</feature>
<feature type="transmembrane region" description="Helical" evidence="8">
    <location>
        <begin position="197"/>
        <end position="219"/>
    </location>
</feature>
<accession>A0AAD5VUH7</accession>
<proteinExistence type="inferred from homology"/>
<evidence type="ECO:0000256" key="5">
    <source>
        <dbReference type="ARBA" id="ARBA00023136"/>
    </source>
</evidence>
<protein>
    <recommendedName>
        <fullName evidence="11">Formate/nitrite transporter</fullName>
    </recommendedName>
</protein>
<dbReference type="AlphaFoldDB" id="A0AAD5VUH7"/>
<name>A0AAD5VUH7_9AGAR</name>
<dbReference type="EMBL" id="JANIEX010000246">
    <property type="protein sequence ID" value="KAJ3570265.1"/>
    <property type="molecule type" value="Genomic_DNA"/>
</dbReference>
<organism evidence="9 10">
    <name type="scientific">Leucocoprinus birnbaumii</name>
    <dbReference type="NCBI Taxonomy" id="56174"/>
    <lineage>
        <taxon>Eukaryota</taxon>
        <taxon>Fungi</taxon>
        <taxon>Dikarya</taxon>
        <taxon>Basidiomycota</taxon>
        <taxon>Agaricomycotina</taxon>
        <taxon>Agaricomycetes</taxon>
        <taxon>Agaricomycetidae</taxon>
        <taxon>Agaricales</taxon>
        <taxon>Agaricineae</taxon>
        <taxon>Agaricaceae</taxon>
        <taxon>Leucocoprinus</taxon>
    </lineage>
</organism>
<dbReference type="Pfam" id="PF01226">
    <property type="entry name" value="Form_Nir_trans"/>
    <property type="match status" value="1"/>
</dbReference>
<evidence type="ECO:0000256" key="1">
    <source>
        <dbReference type="ARBA" id="ARBA00004141"/>
    </source>
</evidence>
<evidence type="ECO:0000256" key="8">
    <source>
        <dbReference type="SAM" id="Phobius"/>
    </source>
</evidence>
<reference evidence="9" key="1">
    <citation type="submission" date="2022-07" db="EMBL/GenBank/DDBJ databases">
        <title>Genome Sequence of Leucocoprinus birnbaumii.</title>
        <authorList>
            <person name="Buettner E."/>
        </authorList>
    </citation>
    <scope>NUCLEOTIDE SEQUENCE</scope>
    <source>
        <strain evidence="9">VT141</strain>
    </source>
</reference>
<feature type="compositionally biased region" description="Basic and acidic residues" evidence="7">
    <location>
        <begin position="288"/>
        <end position="298"/>
    </location>
</feature>
<evidence type="ECO:0000256" key="6">
    <source>
        <dbReference type="ARBA" id="ARBA00049660"/>
    </source>
</evidence>
<comment type="caution">
    <text evidence="9">The sequence shown here is derived from an EMBL/GenBank/DDBJ whole genome shotgun (WGS) entry which is preliminary data.</text>
</comment>
<dbReference type="Proteomes" id="UP001213000">
    <property type="component" value="Unassembled WGS sequence"/>
</dbReference>
<keyword evidence="4 8" id="KW-1133">Transmembrane helix</keyword>
<dbReference type="GO" id="GO:0005886">
    <property type="term" value="C:plasma membrane"/>
    <property type="evidence" value="ECO:0007669"/>
    <property type="project" value="TreeGrafter"/>
</dbReference>
<feature type="compositionally biased region" description="Polar residues" evidence="7">
    <location>
        <begin position="278"/>
        <end position="287"/>
    </location>
</feature>
<feature type="region of interest" description="Disordered" evidence="7">
    <location>
        <begin position="276"/>
        <end position="298"/>
    </location>
</feature>
<feature type="transmembrane region" description="Helical" evidence="8">
    <location>
        <begin position="66"/>
        <end position="85"/>
    </location>
</feature>
<dbReference type="GO" id="GO:0015707">
    <property type="term" value="P:nitrite transport"/>
    <property type="evidence" value="ECO:0007669"/>
    <property type="project" value="TreeGrafter"/>
</dbReference>
<dbReference type="FunFam" id="1.20.1080.10:FF:000011">
    <property type="entry name" value="Formate family transporter"/>
    <property type="match status" value="1"/>
</dbReference>
<keyword evidence="5 8" id="KW-0472">Membrane</keyword>
<keyword evidence="3 8" id="KW-0812">Transmembrane</keyword>
<evidence type="ECO:0000256" key="7">
    <source>
        <dbReference type="SAM" id="MobiDB-lite"/>
    </source>
</evidence>
<dbReference type="InterPro" id="IPR024002">
    <property type="entry name" value="For/NO2_transpt_CS"/>
</dbReference>
<evidence type="ECO:0008006" key="11">
    <source>
        <dbReference type="Google" id="ProtNLM"/>
    </source>
</evidence>
<comment type="similarity">
    <text evidence="6">Belongs to the FNT transporter (TC 1.A.16) family.</text>
</comment>
<sequence length="298" mass="32521">MDTEPATLKPTETAQRMVDYAVSKHRERYESCFWKAFAAGAMLSFGNLLSQIVSGGSPSLNASNPGLVKFLGGAVFPVGLIMITLQNQELLTSNMLYFPMAVLKRAVPFWGLCVNWIIVFFGNLVGSLFFAAILVRYTGIVSGPPYHDYIQSFAIHKASDPEWHQIFLRGIACNWLVCVAVWQAAAAKDTLSKIVGVWIPIMIFVACSYDHVIANMYSVPLGMMFGADLTTAEYIRKSLIASLIGNIVGALFIALPATYMYLSDFAAGGYRNAENGEASGSSVSSATEVKRHELTKSQ</sequence>
<evidence type="ECO:0000313" key="10">
    <source>
        <dbReference type="Proteomes" id="UP001213000"/>
    </source>
</evidence>
<feature type="transmembrane region" description="Helical" evidence="8">
    <location>
        <begin position="166"/>
        <end position="185"/>
    </location>
</feature>
<dbReference type="PANTHER" id="PTHR30520">
    <property type="entry name" value="FORMATE TRANSPORTER-RELATED"/>
    <property type="match status" value="1"/>
</dbReference>
<evidence type="ECO:0000256" key="2">
    <source>
        <dbReference type="ARBA" id="ARBA00022448"/>
    </source>
</evidence>
<keyword evidence="2" id="KW-0813">Transport</keyword>
<dbReference type="PROSITE" id="PS01006">
    <property type="entry name" value="FORMATE_NITRITE_TP_2"/>
    <property type="match status" value="1"/>
</dbReference>
<dbReference type="InterPro" id="IPR023271">
    <property type="entry name" value="Aquaporin-like"/>
</dbReference>
<evidence type="ECO:0000313" key="9">
    <source>
        <dbReference type="EMBL" id="KAJ3570265.1"/>
    </source>
</evidence>
<dbReference type="Gene3D" id="1.20.1080.10">
    <property type="entry name" value="Glycerol uptake facilitator protein"/>
    <property type="match status" value="1"/>
</dbReference>
<comment type="subcellular location">
    <subcellularLocation>
        <location evidence="1">Membrane</location>
        <topology evidence="1">Multi-pass membrane protein</topology>
    </subcellularLocation>
</comment>
<evidence type="ECO:0000256" key="4">
    <source>
        <dbReference type="ARBA" id="ARBA00022989"/>
    </source>
</evidence>
<dbReference type="InterPro" id="IPR000292">
    <property type="entry name" value="For/NO2_transpt"/>
</dbReference>
<keyword evidence="10" id="KW-1185">Reference proteome</keyword>
<evidence type="ECO:0000256" key="3">
    <source>
        <dbReference type="ARBA" id="ARBA00022692"/>
    </source>
</evidence>
<feature type="transmembrane region" description="Helical" evidence="8">
    <location>
        <begin position="239"/>
        <end position="262"/>
    </location>
</feature>
<feature type="transmembrane region" description="Helical" evidence="8">
    <location>
        <begin position="106"/>
        <end position="135"/>
    </location>
</feature>
<gene>
    <name evidence="9" type="ORF">NP233_g4519</name>
</gene>
<dbReference type="PANTHER" id="PTHR30520:SF6">
    <property type="entry name" value="FORMATE_NITRATE FAMILY TRANSPORTER (EUROFUNG)"/>
    <property type="match status" value="1"/>
</dbReference>
<dbReference type="GO" id="GO:0015513">
    <property type="term" value="F:high-affinity secondary active nitrite transmembrane transporter activity"/>
    <property type="evidence" value="ECO:0007669"/>
    <property type="project" value="TreeGrafter"/>
</dbReference>